<dbReference type="PANTHER" id="PTHR33744">
    <property type="entry name" value="CARBOHYDRATE DIACID REGULATOR"/>
    <property type="match status" value="1"/>
</dbReference>
<gene>
    <name evidence="5" type="ORF">SLINC_4713</name>
</gene>
<feature type="domain" description="PucR C-terminal helix-turn-helix" evidence="2">
    <location>
        <begin position="348"/>
        <end position="405"/>
    </location>
</feature>
<dbReference type="Gene3D" id="1.10.10.2840">
    <property type="entry name" value="PucR C-terminal helix-turn-helix domain"/>
    <property type="match status" value="1"/>
</dbReference>
<protein>
    <submittedName>
        <fullName evidence="5">Transcriptional regulator</fullName>
    </submittedName>
</protein>
<dbReference type="InterPro" id="IPR025736">
    <property type="entry name" value="PucR_C-HTH_dom"/>
</dbReference>
<dbReference type="RefSeq" id="WP_225988386.1">
    <property type="nucleotide sequence ID" value="NZ_CP016438.1"/>
</dbReference>
<dbReference type="InterPro" id="IPR041522">
    <property type="entry name" value="CdaR_GGDEF"/>
</dbReference>
<accession>A0A1B1MEK2</accession>
<evidence type="ECO:0000313" key="5">
    <source>
        <dbReference type="EMBL" id="ANS66937.1"/>
    </source>
</evidence>
<organism evidence="5 6">
    <name type="scientific">Streptomyces lincolnensis</name>
    <dbReference type="NCBI Taxonomy" id="1915"/>
    <lineage>
        <taxon>Bacteria</taxon>
        <taxon>Bacillati</taxon>
        <taxon>Actinomycetota</taxon>
        <taxon>Actinomycetes</taxon>
        <taxon>Kitasatosporales</taxon>
        <taxon>Streptomycetaceae</taxon>
        <taxon>Streptomyces</taxon>
    </lineage>
</organism>
<reference evidence="5 6" key="1">
    <citation type="submission" date="2016-07" db="EMBL/GenBank/DDBJ databases">
        <title>Enhancement of antibiotic productionsby engineered nitrateutilization in actinobacteria.</title>
        <authorList>
            <person name="Meng S.C."/>
        </authorList>
    </citation>
    <scope>NUCLEOTIDE SEQUENCE [LARGE SCALE GENOMIC DNA]</scope>
    <source>
        <strain evidence="5 6">NRRL 2936</strain>
    </source>
</reference>
<dbReference type="Pfam" id="PF13556">
    <property type="entry name" value="HTH_30"/>
    <property type="match status" value="1"/>
</dbReference>
<dbReference type="EMBL" id="CP016438">
    <property type="protein sequence ID" value="ANS66937.1"/>
    <property type="molecule type" value="Genomic_DNA"/>
</dbReference>
<evidence type="ECO:0000313" key="6">
    <source>
        <dbReference type="Proteomes" id="UP000092598"/>
    </source>
</evidence>
<dbReference type="InterPro" id="IPR025751">
    <property type="entry name" value="RsbRD_N_dom"/>
</dbReference>
<proteinExistence type="inferred from homology"/>
<feature type="domain" description="CdaR GGDEF-like" evidence="4">
    <location>
        <begin position="183"/>
        <end position="297"/>
    </location>
</feature>
<dbReference type="Proteomes" id="UP000092598">
    <property type="component" value="Chromosome"/>
</dbReference>
<comment type="similarity">
    <text evidence="1">Belongs to the CdaR family.</text>
</comment>
<sequence>MTRRSGQVAALSEVADIIAAQRQSLAEAALEAMRTEIPGYTALVDEALLADVVAHVTEAVDALSVSLARDRPVTDDDVAFVRPHAARRARQGMPLVDFMHALRIAHRVMWEAIADWAVHTTGGRDVALEACGLVMELINRGSTVAARAYLDEEQFLAVEGDRVRRDLLEDLIAGREPAPGPRLTAATKAGLHPDTPCAVVVAVPVGPVGDPYSLRSAASLLGQAAGDPARALTVLRQDETVIVRALRDRVGSVSGESVRTAWRTLADQGTRLAVGVSTRYDTVADLGKAYHEAVSALGTLPPDGGVVCLSDLSVLDYLTLRADETAARMVPAALRTFVAEDSRTDGTLIRTVEEYAANDLNVKAAARRLGVHINTAHHRLARVEERTGCDLRRLADLQELLIAIRLFGGGSGTSV</sequence>
<dbReference type="InterPro" id="IPR042070">
    <property type="entry name" value="PucR_C-HTH_sf"/>
</dbReference>
<dbReference type="Pfam" id="PF14361">
    <property type="entry name" value="RsbRD_N"/>
    <property type="match status" value="1"/>
</dbReference>
<name>A0A1B1MEK2_STRLN</name>
<evidence type="ECO:0000259" key="2">
    <source>
        <dbReference type="Pfam" id="PF13556"/>
    </source>
</evidence>
<dbReference type="PATRIC" id="fig|1915.4.peg.5242"/>
<dbReference type="Pfam" id="PF17853">
    <property type="entry name" value="GGDEF_2"/>
    <property type="match status" value="1"/>
</dbReference>
<evidence type="ECO:0000259" key="3">
    <source>
        <dbReference type="Pfam" id="PF14361"/>
    </source>
</evidence>
<feature type="domain" description="RsbT co-antagonist protein RsbRD N-terminal" evidence="3">
    <location>
        <begin position="24"/>
        <end position="164"/>
    </location>
</feature>
<evidence type="ECO:0000259" key="4">
    <source>
        <dbReference type="Pfam" id="PF17853"/>
    </source>
</evidence>
<dbReference type="KEGG" id="sls:SLINC_4713"/>
<dbReference type="InterPro" id="IPR051448">
    <property type="entry name" value="CdaR-like_regulators"/>
</dbReference>
<evidence type="ECO:0000256" key="1">
    <source>
        <dbReference type="ARBA" id="ARBA00006754"/>
    </source>
</evidence>
<dbReference type="AlphaFoldDB" id="A0A1B1MEK2"/>
<keyword evidence="6" id="KW-1185">Reference proteome</keyword>